<organism evidence="2 3">
    <name type="scientific">Ambispora gerdemannii</name>
    <dbReference type="NCBI Taxonomy" id="144530"/>
    <lineage>
        <taxon>Eukaryota</taxon>
        <taxon>Fungi</taxon>
        <taxon>Fungi incertae sedis</taxon>
        <taxon>Mucoromycota</taxon>
        <taxon>Glomeromycotina</taxon>
        <taxon>Glomeromycetes</taxon>
        <taxon>Archaeosporales</taxon>
        <taxon>Ambisporaceae</taxon>
        <taxon>Ambispora</taxon>
    </lineage>
</organism>
<reference evidence="2" key="1">
    <citation type="submission" date="2021-06" db="EMBL/GenBank/DDBJ databases">
        <authorList>
            <person name="Kallberg Y."/>
            <person name="Tangrot J."/>
            <person name="Rosling A."/>
        </authorList>
    </citation>
    <scope>NUCLEOTIDE SEQUENCE</scope>
    <source>
        <strain evidence="2">MT106</strain>
    </source>
</reference>
<comment type="caution">
    <text evidence="2">The sequence shown here is derived from an EMBL/GenBank/DDBJ whole genome shotgun (WGS) entry which is preliminary data.</text>
</comment>
<dbReference type="Proteomes" id="UP000789831">
    <property type="component" value="Unassembled WGS sequence"/>
</dbReference>
<evidence type="ECO:0000256" key="1">
    <source>
        <dbReference type="SAM" id="MobiDB-lite"/>
    </source>
</evidence>
<proteinExistence type="predicted"/>
<gene>
    <name evidence="2" type="ORF">AGERDE_LOCUS1877</name>
</gene>
<dbReference type="AlphaFoldDB" id="A0A9N8VMR6"/>
<dbReference type="EMBL" id="CAJVPL010000141">
    <property type="protein sequence ID" value="CAG8453707.1"/>
    <property type="molecule type" value="Genomic_DNA"/>
</dbReference>
<keyword evidence="3" id="KW-1185">Reference proteome</keyword>
<name>A0A9N8VMR6_9GLOM</name>
<protein>
    <submittedName>
        <fullName evidence="2">13624_t:CDS:1</fullName>
    </submittedName>
</protein>
<feature type="compositionally biased region" description="Basic and acidic residues" evidence="1">
    <location>
        <begin position="139"/>
        <end position="163"/>
    </location>
</feature>
<evidence type="ECO:0000313" key="2">
    <source>
        <dbReference type="EMBL" id="CAG8453707.1"/>
    </source>
</evidence>
<sequence>MSVFLVNNIPTSRTFPKTVFQEHLHIFLNIAASSTPFYGAARLRRLKFDNYIGSFYFKFPQGIYALKVYRAICPTLWSRDINATRNNRIRLHIDKSFNFKAAVLLPNLLELKNQQRFGEYSVSICMFFGYSPQQVKDVVEKPTRNDKKKEKQNSEMMKQETKKKVYKRGGAEEDGCLPSTKM</sequence>
<accession>A0A9N8VMR6</accession>
<feature type="region of interest" description="Disordered" evidence="1">
    <location>
        <begin position="139"/>
        <end position="182"/>
    </location>
</feature>
<evidence type="ECO:0000313" key="3">
    <source>
        <dbReference type="Proteomes" id="UP000789831"/>
    </source>
</evidence>